<comment type="subunit">
    <text evidence="5">Heterotrimer of UreA (gamma), UreB (beta) and UreC (alpha) subunits. Three heterotrimers associate to form the active enzyme.</text>
</comment>
<keyword evidence="2 5" id="KW-0963">Cytoplasm</keyword>
<gene>
    <name evidence="5" type="primary">ureA</name>
    <name evidence="6" type="ORF">AWU65_23755</name>
</gene>
<dbReference type="AlphaFoldDB" id="A0A163M4E1"/>
<protein>
    <recommendedName>
        <fullName evidence="5">Urease subunit gamma</fullName>
        <ecNumber evidence="5">3.5.1.5</ecNumber>
    </recommendedName>
    <alternativeName>
        <fullName evidence="5">Urea amidohydrolase subunit gamma</fullName>
    </alternativeName>
</protein>
<dbReference type="InterPro" id="IPR002026">
    <property type="entry name" value="Urease_gamma/gamma-beta_su"/>
</dbReference>
<dbReference type="GO" id="GO:0043419">
    <property type="term" value="P:urea catabolic process"/>
    <property type="evidence" value="ECO:0007669"/>
    <property type="project" value="UniProtKB-UniRule"/>
</dbReference>
<dbReference type="InterPro" id="IPR036461">
    <property type="entry name" value="Urease_betasu_sf"/>
</dbReference>
<dbReference type="GO" id="GO:0016151">
    <property type="term" value="F:nickel cation binding"/>
    <property type="evidence" value="ECO:0007669"/>
    <property type="project" value="InterPro"/>
</dbReference>
<dbReference type="NCBIfam" id="TIGR00193">
    <property type="entry name" value="urease_gam"/>
    <property type="match status" value="1"/>
</dbReference>
<accession>A0A163M4E1</accession>
<evidence type="ECO:0000256" key="2">
    <source>
        <dbReference type="ARBA" id="ARBA00022490"/>
    </source>
</evidence>
<dbReference type="RefSeq" id="WP_063479521.1">
    <property type="nucleotide sequence ID" value="NZ_CP147845.1"/>
</dbReference>
<dbReference type="NCBIfam" id="TIGR00192">
    <property type="entry name" value="urease_beta"/>
    <property type="match status" value="1"/>
</dbReference>
<dbReference type="InterPro" id="IPR036463">
    <property type="entry name" value="Urease_gamma_sf"/>
</dbReference>
<dbReference type="UniPathway" id="UPA00258">
    <property type="reaction ID" value="UER00370"/>
</dbReference>
<dbReference type="PIRSF" id="PIRSF001225">
    <property type="entry name" value="Urease_gammabeta"/>
    <property type="match status" value="1"/>
</dbReference>
<comment type="subcellular location">
    <subcellularLocation>
        <location evidence="5">Cytoplasm</location>
    </subcellularLocation>
</comment>
<dbReference type="CDD" id="cd00390">
    <property type="entry name" value="Urease_gamma"/>
    <property type="match status" value="1"/>
</dbReference>
<keyword evidence="3 5" id="KW-0378">Hydrolase</keyword>
<comment type="catalytic activity">
    <reaction evidence="4 5">
        <text>urea + 2 H2O + H(+) = hydrogencarbonate + 2 NH4(+)</text>
        <dbReference type="Rhea" id="RHEA:20557"/>
        <dbReference type="ChEBI" id="CHEBI:15377"/>
        <dbReference type="ChEBI" id="CHEBI:15378"/>
        <dbReference type="ChEBI" id="CHEBI:16199"/>
        <dbReference type="ChEBI" id="CHEBI:17544"/>
        <dbReference type="ChEBI" id="CHEBI:28938"/>
        <dbReference type="EC" id="3.5.1.5"/>
    </reaction>
</comment>
<dbReference type="InterPro" id="IPR002019">
    <property type="entry name" value="Urease_beta-like"/>
</dbReference>
<dbReference type="EC" id="3.5.1.5" evidence="5"/>
<dbReference type="EMBL" id="LWMH01000001">
    <property type="protein sequence ID" value="KZS48732.1"/>
    <property type="molecule type" value="Genomic_DNA"/>
</dbReference>
<dbReference type="PANTHER" id="PTHR33569">
    <property type="entry name" value="UREASE"/>
    <property type="match status" value="1"/>
</dbReference>
<organism evidence="6 7">
    <name type="scientific">Paenibacillus glucanolyticus</name>
    <dbReference type="NCBI Taxonomy" id="59843"/>
    <lineage>
        <taxon>Bacteria</taxon>
        <taxon>Bacillati</taxon>
        <taxon>Bacillota</taxon>
        <taxon>Bacilli</taxon>
        <taxon>Bacillales</taxon>
        <taxon>Paenibacillaceae</taxon>
        <taxon>Paenibacillus</taxon>
    </lineage>
</organism>
<dbReference type="GO" id="GO:0009039">
    <property type="term" value="F:urease activity"/>
    <property type="evidence" value="ECO:0007669"/>
    <property type="project" value="UniProtKB-UniRule"/>
</dbReference>
<dbReference type="PANTHER" id="PTHR33569:SF1">
    <property type="entry name" value="UREASE"/>
    <property type="match status" value="1"/>
</dbReference>
<dbReference type="SUPFAM" id="SSF51278">
    <property type="entry name" value="Urease, beta-subunit"/>
    <property type="match status" value="1"/>
</dbReference>
<proteinExistence type="inferred from homology"/>
<dbReference type="CDD" id="cd00407">
    <property type="entry name" value="Urease_beta"/>
    <property type="match status" value="1"/>
</dbReference>
<evidence type="ECO:0000313" key="7">
    <source>
        <dbReference type="Proteomes" id="UP000076796"/>
    </source>
</evidence>
<dbReference type="HAMAP" id="MF_00739">
    <property type="entry name" value="Urease_gamma"/>
    <property type="match status" value="1"/>
</dbReference>
<dbReference type="Pfam" id="PF00699">
    <property type="entry name" value="Urease_beta"/>
    <property type="match status" value="1"/>
</dbReference>
<comment type="caution">
    <text evidence="6">The sequence shown here is derived from an EMBL/GenBank/DDBJ whole genome shotgun (WGS) entry which is preliminary data.</text>
</comment>
<dbReference type="GO" id="GO:0035550">
    <property type="term" value="C:urease complex"/>
    <property type="evidence" value="ECO:0007669"/>
    <property type="project" value="InterPro"/>
</dbReference>
<comment type="similarity">
    <text evidence="5">Belongs to the urease gamma subunit family.</text>
</comment>
<dbReference type="NCBIfam" id="NF009671">
    <property type="entry name" value="PRK13192.1"/>
    <property type="match status" value="1"/>
</dbReference>
<dbReference type="InterPro" id="IPR012010">
    <property type="entry name" value="Urease_gamma"/>
</dbReference>
<dbReference type="InterPro" id="IPR008223">
    <property type="entry name" value="Urease_gamma-beta_su"/>
</dbReference>
<comment type="pathway">
    <text evidence="1 5">Nitrogen metabolism; urea degradation; CO(2) and NH(3) from urea (urease route): step 1/1.</text>
</comment>
<dbReference type="GeneID" id="97555691"/>
<dbReference type="Gene3D" id="2.10.150.10">
    <property type="entry name" value="Urease, beta subunit"/>
    <property type="match status" value="1"/>
</dbReference>
<dbReference type="Gene3D" id="3.30.280.10">
    <property type="entry name" value="Urease, gamma-like subunit"/>
    <property type="match status" value="1"/>
</dbReference>
<evidence type="ECO:0000313" key="6">
    <source>
        <dbReference type="EMBL" id="KZS48732.1"/>
    </source>
</evidence>
<dbReference type="STRING" id="59843.A3958_23025"/>
<name>A0A163M4E1_9BACL</name>
<keyword evidence="7" id="KW-1185">Reference proteome</keyword>
<dbReference type="InterPro" id="IPR050069">
    <property type="entry name" value="Urease_subunit"/>
</dbReference>
<reference evidence="6" key="1">
    <citation type="journal article" date="2016" name="Genome Announc.">
        <title>Draft genomes of two strains of Paenibacillus glucanolyticus with capability to degrade lignocellulose.</title>
        <authorList>
            <person name="Mathews S.L."/>
            <person name="Pawlak J."/>
            <person name="Grunden A.M."/>
        </authorList>
    </citation>
    <scope>NUCLEOTIDE SEQUENCE [LARGE SCALE GENOMIC DNA]</scope>
    <source>
        <strain evidence="6">SLM1</strain>
    </source>
</reference>
<evidence type="ECO:0000256" key="1">
    <source>
        <dbReference type="ARBA" id="ARBA00004897"/>
    </source>
</evidence>
<evidence type="ECO:0000256" key="5">
    <source>
        <dbReference type="HAMAP-Rule" id="MF_00739"/>
    </source>
</evidence>
<dbReference type="Proteomes" id="UP000076796">
    <property type="component" value="Unassembled WGS sequence"/>
</dbReference>
<sequence length="214" mass="23360">MHLTYQERDKLLLFLASELAQKRLARGLKLNYPEAAALISGYVVEGARDGKSVAELMEEARHVLSADQVMDGVAHLLTEVQVEATFVDGTKLVSVHDPIQGTLASAGMIAGEYDLRDEPIELVPDRPRIKREVTNTGDRPIQVGSHFHFYECNPALQFDRNGTQGYKLDIASGLSTRFEPGETSEVVLVQIGGSQEIHGFAGLINGKTNGMVSL</sequence>
<evidence type="ECO:0000256" key="3">
    <source>
        <dbReference type="ARBA" id="ARBA00022801"/>
    </source>
</evidence>
<evidence type="ECO:0000256" key="4">
    <source>
        <dbReference type="ARBA" id="ARBA00047778"/>
    </source>
</evidence>
<dbReference type="OrthoDB" id="9793527at2"/>
<dbReference type="SUPFAM" id="SSF54111">
    <property type="entry name" value="Urease, gamma-subunit"/>
    <property type="match status" value="1"/>
</dbReference>
<dbReference type="Pfam" id="PF00547">
    <property type="entry name" value="Urease_gamma"/>
    <property type="match status" value="1"/>
</dbReference>
<dbReference type="NCBIfam" id="NF009712">
    <property type="entry name" value="PRK13241.1"/>
    <property type="match status" value="1"/>
</dbReference>